<dbReference type="Proteomes" id="UP000215914">
    <property type="component" value="Chromosome 10"/>
</dbReference>
<accession>A0A251TH08</accession>
<evidence type="ECO:0000313" key="1">
    <source>
        <dbReference type="EMBL" id="OTG10418.1"/>
    </source>
</evidence>
<sequence length="55" mass="6359">MDKRFILRLGIHKLGSCSKAFVVFYTRSVLPNNFKVVLASYIKSLSLSNYMCVWI</sequence>
<dbReference type="InParanoid" id="A0A251TH08"/>
<dbReference type="AlphaFoldDB" id="A0A251TH08"/>
<dbReference type="EMBL" id="CM007899">
    <property type="protein sequence ID" value="OTG10418.1"/>
    <property type="molecule type" value="Genomic_DNA"/>
</dbReference>
<organism evidence="1 2">
    <name type="scientific">Helianthus annuus</name>
    <name type="common">Common sunflower</name>
    <dbReference type="NCBI Taxonomy" id="4232"/>
    <lineage>
        <taxon>Eukaryota</taxon>
        <taxon>Viridiplantae</taxon>
        <taxon>Streptophyta</taxon>
        <taxon>Embryophyta</taxon>
        <taxon>Tracheophyta</taxon>
        <taxon>Spermatophyta</taxon>
        <taxon>Magnoliopsida</taxon>
        <taxon>eudicotyledons</taxon>
        <taxon>Gunneridae</taxon>
        <taxon>Pentapetalae</taxon>
        <taxon>asterids</taxon>
        <taxon>campanulids</taxon>
        <taxon>Asterales</taxon>
        <taxon>Asteraceae</taxon>
        <taxon>Asteroideae</taxon>
        <taxon>Heliantheae alliance</taxon>
        <taxon>Heliantheae</taxon>
        <taxon>Helianthus</taxon>
    </lineage>
</organism>
<reference evidence="2" key="1">
    <citation type="journal article" date="2017" name="Nature">
        <title>The sunflower genome provides insights into oil metabolism, flowering and Asterid evolution.</title>
        <authorList>
            <person name="Badouin H."/>
            <person name="Gouzy J."/>
            <person name="Grassa C.J."/>
            <person name="Murat F."/>
            <person name="Staton S.E."/>
            <person name="Cottret L."/>
            <person name="Lelandais-Briere C."/>
            <person name="Owens G.L."/>
            <person name="Carrere S."/>
            <person name="Mayjonade B."/>
            <person name="Legrand L."/>
            <person name="Gill N."/>
            <person name="Kane N.C."/>
            <person name="Bowers J.E."/>
            <person name="Hubner S."/>
            <person name="Bellec A."/>
            <person name="Berard A."/>
            <person name="Berges H."/>
            <person name="Blanchet N."/>
            <person name="Boniface M.C."/>
            <person name="Brunel D."/>
            <person name="Catrice O."/>
            <person name="Chaidir N."/>
            <person name="Claudel C."/>
            <person name="Donnadieu C."/>
            <person name="Faraut T."/>
            <person name="Fievet G."/>
            <person name="Helmstetter N."/>
            <person name="King M."/>
            <person name="Knapp S.J."/>
            <person name="Lai Z."/>
            <person name="Le Paslier M.C."/>
            <person name="Lippi Y."/>
            <person name="Lorenzon L."/>
            <person name="Mandel J.R."/>
            <person name="Marage G."/>
            <person name="Marchand G."/>
            <person name="Marquand E."/>
            <person name="Bret-Mestries E."/>
            <person name="Morien E."/>
            <person name="Nambeesan S."/>
            <person name="Nguyen T."/>
            <person name="Pegot-Espagnet P."/>
            <person name="Pouilly N."/>
            <person name="Raftis F."/>
            <person name="Sallet E."/>
            <person name="Schiex T."/>
            <person name="Thomas J."/>
            <person name="Vandecasteele C."/>
            <person name="Vares D."/>
            <person name="Vear F."/>
            <person name="Vautrin S."/>
            <person name="Crespi M."/>
            <person name="Mangin B."/>
            <person name="Burke J.M."/>
            <person name="Salse J."/>
            <person name="Munos S."/>
            <person name="Vincourt P."/>
            <person name="Rieseberg L.H."/>
            <person name="Langlade N.B."/>
        </authorList>
    </citation>
    <scope>NUCLEOTIDE SEQUENCE [LARGE SCALE GENOMIC DNA]</scope>
    <source>
        <strain evidence="2">cv. SF193</strain>
    </source>
</reference>
<protein>
    <submittedName>
        <fullName evidence="1">Uncharacterized protein</fullName>
    </submittedName>
</protein>
<gene>
    <name evidence="1" type="ORF">HannXRQ_Chr10g0287341</name>
</gene>
<proteinExistence type="predicted"/>
<evidence type="ECO:0000313" key="2">
    <source>
        <dbReference type="Proteomes" id="UP000215914"/>
    </source>
</evidence>
<name>A0A251TH08_HELAN</name>
<keyword evidence="2" id="KW-1185">Reference proteome</keyword>